<organism evidence="1 2">
    <name type="scientific">Trifolium pratense</name>
    <name type="common">Red clover</name>
    <dbReference type="NCBI Taxonomy" id="57577"/>
    <lineage>
        <taxon>Eukaryota</taxon>
        <taxon>Viridiplantae</taxon>
        <taxon>Streptophyta</taxon>
        <taxon>Embryophyta</taxon>
        <taxon>Tracheophyta</taxon>
        <taxon>Spermatophyta</taxon>
        <taxon>Magnoliopsida</taxon>
        <taxon>eudicotyledons</taxon>
        <taxon>Gunneridae</taxon>
        <taxon>Pentapetalae</taxon>
        <taxon>rosids</taxon>
        <taxon>fabids</taxon>
        <taxon>Fabales</taxon>
        <taxon>Fabaceae</taxon>
        <taxon>Papilionoideae</taxon>
        <taxon>50 kb inversion clade</taxon>
        <taxon>NPAAA clade</taxon>
        <taxon>Hologalegina</taxon>
        <taxon>IRL clade</taxon>
        <taxon>Trifolieae</taxon>
        <taxon>Trifolium</taxon>
    </lineage>
</organism>
<dbReference type="PANTHER" id="PTHR11439:SF470">
    <property type="entry name" value="CYSTEINE-RICH RLK (RECEPTOR-LIKE PROTEIN KINASE) 8"/>
    <property type="match status" value="1"/>
</dbReference>
<accession>A0A2K3KTS8</accession>
<dbReference type="EMBL" id="ASHM01255547">
    <property type="protein sequence ID" value="PNX69697.1"/>
    <property type="molecule type" value="Genomic_DNA"/>
</dbReference>
<dbReference type="PANTHER" id="PTHR11439">
    <property type="entry name" value="GAG-POL-RELATED RETROTRANSPOSON"/>
    <property type="match status" value="1"/>
</dbReference>
<reference evidence="1 2" key="2">
    <citation type="journal article" date="2017" name="Front. Plant Sci.">
        <title>Gene Classification and Mining of Molecular Markers Useful in Red Clover (Trifolium pratense) Breeding.</title>
        <authorList>
            <person name="Istvanek J."/>
            <person name="Dluhosova J."/>
            <person name="Dluhos P."/>
            <person name="Patkova L."/>
            <person name="Nedelnik J."/>
            <person name="Repkova J."/>
        </authorList>
    </citation>
    <scope>NUCLEOTIDE SEQUENCE [LARGE SCALE GENOMIC DNA]</scope>
    <source>
        <strain evidence="2">cv. Tatra</strain>
        <tissue evidence="1">Young leaves</tissue>
    </source>
</reference>
<dbReference type="STRING" id="57577.A0A2K3KTS8"/>
<feature type="non-terminal residue" evidence="1">
    <location>
        <position position="1"/>
    </location>
</feature>
<proteinExistence type="predicted"/>
<dbReference type="CDD" id="cd09272">
    <property type="entry name" value="RNase_HI_RT_Ty1"/>
    <property type="match status" value="1"/>
</dbReference>
<evidence type="ECO:0000313" key="2">
    <source>
        <dbReference type="Proteomes" id="UP000236291"/>
    </source>
</evidence>
<comment type="caution">
    <text evidence="1">The sequence shown here is derived from an EMBL/GenBank/DDBJ whole genome shotgun (WGS) entry which is preliminary data.</text>
</comment>
<protein>
    <submittedName>
        <fullName evidence="1">Putative copia-type protein</fullName>
    </submittedName>
</protein>
<sequence length="57" mass="6246">DWAGSQADRRSTSGYCVLIGGNLISWRNKKQNIVARSSAEAAYRAMAAAACELTWLR</sequence>
<evidence type="ECO:0000313" key="1">
    <source>
        <dbReference type="EMBL" id="PNX69697.1"/>
    </source>
</evidence>
<dbReference type="AlphaFoldDB" id="A0A2K3KTS8"/>
<gene>
    <name evidence="1" type="ORF">L195_g064549</name>
</gene>
<name>A0A2K3KTS8_TRIPR</name>
<dbReference type="Proteomes" id="UP000236291">
    <property type="component" value="Unassembled WGS sequence"/>
</dbReference>
<reference evidence="1 2" key="1">
    <citation type="journal article" date="2014" name="Am. J. Bot.">
        <title>Genome assembly and annotation for red clover (Trifolium pratense; Fabaceae).</title>
        <authorList>
            <person name="Istvanek J."/>
            <person name="Jaros M."/>
            <person name="Krenek A."/>
            <person name="Repkova J."/>
        </authorList>
    </citation>
    <scope>NUCLEOTIDE SEQUENCE [LARGE SCALE GENOMIC DNA]</scope>
    <source>
        <strain evidence="2">cv. Tatra</strain>
        <tissue evidence="1">Young leaves</tissue>
    </source>
</reference>